<dbReference type="EMBL" id="JBFXLS010000081">
    <property type="protein sequence ID" value="KAL2818823.1"/>
    <property type="molecule type" value="Genomic_DNA"/>
</dbReference>
<dbReference type="Proteomes" id="UP001610335">
    <property type="component" value="Unassembled WGS sequence"/>
</dbReference>
<feature type="compositionally biased region" description="Acidic residues" evidence="1">
    <location>
        <begin position="283"/>
        <end position="298"/>
    </location>
</feature>
<organism evidence="2 3">
    <name type="scientific">Aspergillus cavernicola</name>
    <dbReference type="NCBI Taxonomy" id="176166"/>
    <lineage>
        <taxon>Eukaryota</taxon>
        <taxon>Fungi</taxon>
        <taxon>Dikarya</taxon>
        <taxon>Ascomycota</taxon>
        <taxon>Pezizomycotina</taxon>
        <taxon>Eurotiomycetes</taxon>
        <taxon>Eurotiomycetidae</taxon>
        <taxon>Eurotiales</taxon>
        <taxon>Aspergillaceae</taxon>
        <taxon>Aspergillus</taxon>
        <taxon>Aspergillus subgen. Nidulantes</taxon>
    </lineage>
</organism>
<protein>
    <submittedName>
        <fullName evidence="2">Uncharacterized protein</fullName>
    </submittedName>
</protein>
<gene>
    <name evidence="2" type="ORF">BDW59DRAFT_151881</name>
</gene>
<evidence type="ECO:0000313" key="2">
    <source>
        <dbReference type="EMBL" id="KAL2818823.1"/>
    </source>
</evidence>
<evidence type="ECO:0000256" key="1">
    <source>
        <dbReference type="SAM" id="MobiDB-lite"/>
    </source>
</evidence>
<reference evidence="2 3" key="1">
    <citation type="submission" date="2024-07" db="EMBL/GenBank/DDBJ databases">
        <title>Section-level genome sequencing and comparative genomics of Aspergillus sections Usti and Cavernicolus.</title>
        <authorList>
            <consortium name="Lawrence Berkeley National Laboratory"/>
            <person name="Nybo J.L."/>
            <person name="Vesth T.C."/>
            <person name="Theobald S."/>
            <person name="Frisvad J.C."/>
            <person name="Larsen T.O."/>
            <person name="Kjaerboelling I."/>
            <person name="Rothschild-Mancinelli K."/>
            <person name="Lyhne E.K."/>
            <person name="Kogle M.E."/>
            <person name="Barry K."/>
            <person name="Clum A."/>
            <person name="Na H."/>
            <person name="Ledsgaard L."/>
            <person name="Lin J."/>
            <person name="Lipzen A."/>
            <person name="Kuo A."/>
            <person name="Riley R."/>
            <person name="Mondo S."/>
            <person name="LaButti K."/>
            <person name="Haridas S."/>
            <person name="Pangalinan J."/>
            <person name="Salamov A.A."/>
            <person name="Simmons B.A."/>
            <person name="Magnuson J.K."/>
            <person name="Chen J."/>
            <person name="Drula E."/>
            <person name="Henrissat B."/>
            <person name="Wiebenga A."/>
            <person name="Lubbers R.J."/>
            <person name="Gomes A.C."/>
            <person name="Makela M.R."/>
            <person name="Stajich J."/>
            <person name="Grigoriev I.V."/>
            <person name="Mortensen U.H."/>
            <person name="De vries R.P."/>
            <person name="Baker S.E."/>
            <person name="Andersen M.R."/>
        </authorList>
    </citation>
    <scope>NUCLEOTIDE SEQUENCE [LARGE SCALE GENOMIC DNA]</scope>
    <source>
        <strain evidence="2 3">CBS 600.67</strain>
    </source>
</reference>
<sequence length="423" mass="46294">MQRDAHLIYVMNTTDLLRVLASPKIVSTIAGFVVADAAIMDGESESESGDAQVLGEVVVGLLCRLNPSSSEEQEQEHELGSGRMDSRWKQGRRREWTILFAFDFPAQAARHPLRFGKFIRDHFGVGWKICGSTKGRVRLEIGERALSQLGVRVYRGNKYEIRGVFLEGVDEGDKVLVVAKGASVKNGGLGSQGQTEFEFGDEGEEGGGGSCGEDGGETDSTAGGDREFEIERVEEGGAVEGWTAAPLGGLTAAAGGGNEDNDIDMVDPELCREEYDWADDELTTTETETEDADEDENASESTTSSDADERPNQRVIYINAQERRQHHQANAHSDSEIQTPTQPNPTPQEKPKRIADCPVAIHEVNSWIGQGGQRIRRRGFVGFVGHVEDNRSMASLILGMCAVRNTRPLPESMQEYLRTHNLA</sequence>
<proteinExistence type="predicted"/>
<comment type="caution">
    <text evidence="2">The sequence shown here is derived from an EMBL/GenBank/DDBJ whole genome shotgun (WGS) entry which is preliminary data.</text>
</comment>
<evidence type="ECO:0000313" key="3">
    <source>
        <dbReference type="Proteomes" id="UP001610335"/>
    </source>
</evidence>
<keyword evidence="3" id="KW-1185">Reference proteome</keyword>
<name>A0ABR4HTK4_9EURO</name>
<feature type="region of interest" description="Disordered" evidence="1">
    <location>
        <begin position="283"/>
        <end position="312"/>
    </location>
</feature>
<accession>A0ABR4HTK4</accession>
<feature type="region of interest" description="Disordered" evidence="1">
    <location>
        <begin position="324"/>
        <end position="352"/>
    </location>
</feature>
<feature type="region of interest" description="Disordered" evidence="1">
    <location>
        <begin position="188"/>
        <end position="225"/>
    </location>
</feature>